<reference evidence="3 4" key="1">
    <citation type="submission" date="2017-07" db="EMBL/GenBank/DDBJ databases">
        <title>Genome sequencing and assembly of Paenibacillus rigui.</title>
        <authorList>
            <person name="Mayilraj S."/>
        </authorList>
    </citation>
    <scope>NUCLEOTIDE SEQUENCE [LARGE SCALE GENOMIC DNA]</scope>
    <source>
        <strain evidence="3 4">JCM 16352</strain>
    </source>
</reference>
<dbReference type="PANTHER" id="PTHR31988">
    <property type="entry name" value="ESTERASE, PUTATIVE (DUF303)-RELATED"/>
    <property type="match status" value="1"/>
</dbReference>
<evidence type="ECO:0000259" key="2">
    <source>
        <dbReference type="Pfam" id="PF03629"/>
    </source>
</evidence>
<keyword evidence="4" id="KW-1185">Reference proteome</keyword>
<dbReference type="AlphaFoldDB" id="A0A229UUS0"/>
<name>A0A229UUS0_9BACL</name>
<sequence length="235" mass="25467">MEPSGMKLFLLIGQSNMAGRGELTAGELTPVPGVWSLAADLTWKAAVDPLHYDKPEIAGVGPGLTFAETIAAQGSQPIGLIPCAVGGTRIERWVGGADLYEAALQRARAALPHGELSGILWAQGESDSDDAECARAYEEQYFSLIRDVREDLGCGTKVPFIAAKLGTFIRESDYPYTRYIQAAVEAAADRFPSYGWVSSDGLEHKGDFLHYDAQSARELGKRFAQRYLSMMSGRS</sequence>
<dbReference type="InterPro" id="IPR052940">
    <property type="entry name" value="Carb_Esterase_6"/>
</dbReference>
<dbReference type="Proteomes" id="UP000215509">
    <property type="component" value="Unassembled WGS sequence"/>
</dbReference>
<dbReference type="OrthoDB" id="9795554at2"/>
<proteinExistence type="predicted"/>
<evidence type="ECO:0000313" key="4">
    <source>
        <dbReference type="Proteomes" id="UP000215509"/>
    </source>
</evidence>
<dbReference type="InterPro" id="IPR036514">
    <property type="entry name" value="SGNH_hydro_sf"/>
</dbReference>
<dbReference type="PANTHER" id="PTHR31988:SF19">
    <property type="entry name" value="9-O-ACETYL-N-ACETYLNEURAMINIC ACID DEACETYLASE-RELATED"/>
    <property type="match status" value="1"/>
</dbReference>
<accession>A0A229UUS0</accession>
<dbReference type="GO" id="GO:0016787">
    <property type="term" value="F:hydrolase activity"/>
    <property type="evidence" value="ECO:0007669"/>
    <property type="project" value="UniProtKB-KW"/>
</dbReference>
<dbReference type="RefSeq" id="WP_094013867.1">
    <property type="nucleotide sequence ID" value="NZ_NMQW01000008.1"/>
</dbReference>
<dbReference type="Gene3D" id="3.40.50.1110">
    <property type="entry name" value="SGNH hydrolase"/>
    <property type="match status" value="1"/>
</dbReference>
<keyword evidence="1" id="KW-0378">Hydrolase</keyword>
<dbReference type="Pfam" id="PF03629">
    <property type="entry name" value="SASA"/>
    <property type="match status" value="1"/>
</dbReference>
<gene>
    <name evidence="3" type="ORF">CF651_05545</name>
</gene>
<dbReference type="SUPFAM" id="SSF52266">
    <property type="entry name" value="SGNH hydrolase"/>
    <property type="match status" value="1"/>
</dbReference>
<organism evidence="3 4">
    <name type="scientific">Paenibacillus rigui</name>
    <dbReference type="NCBI Taxonomy" id="554312"/>
    <lineage>
        <taxon>Bacteria</taxon>
        <taxon>Bacillati</taxon>
        <taxon>Bacillota</taxon>
        <taxon>Bacilli</taxon>
        <taxon>Bacillales</taxon>
        <taxon>Paenibacillaceae</taxon>
        <taxon>Paenibacillus</taxon>
    </lineage>
</organism>
<feature type="domain" description="Sialate O-acetylesterase" evidence="2">
    <location>
        <begin position="6"/>
        <end position="228"/>
    </location>
</feature>
<comment type="caution">
    <text evidence="3">The sequence shown here is derived from an EMBL/GenBank/DDBJ whole genome shotgun (WGS) entry which is preliminary data.</text>
</comment>
<protein>
    <recommendedName>
        <fullName evidence="2">Sialate O-acetylesterase domain-containing protein</fullName>
    </recommendedName>
</protein>
<dbReference type="EMBL" id="NMQW01000008">
    <property type="protein sequence ID" value="OXM87120.1"/>
    <property type="molecule type" value="Genomic_DNA"/>
</dbReference>
<evidence type="ECO:0000256" key="1">
    <source>
        <dbReference type="ARBA" id="ARBA00022801"/>
    </source>
</evidence>
<evidence type="ECO:0000313" key="3">
    <source>
        <dbReference type="EMBL" id="OXM87120.1"/>
    </source>
</evidence>
<dbReference type="InterPro" id="IPR005181">
    <property type="entry name" value="SASA"/>
</dbReference>